<evidence type="ECO:0000259" key="2">
    <source>
        <dbReference type="Pfam" id="PF13614"/>
    </source>
</evidence>
<keyword evidence="4" id="KW-1185">Reference proteome</keyword>
<dbReference type="PANTHER" id="PTHR43384">
    <property type="entry name" value="SEPTUM SITE-DETERMINING PROTEIN MIND HOMOLOG, CHLOROPLASTIC-RELATED"/>
    <property type="match status" value="1"/>
</dbReference>
<evidence type="ECO:0000313" key="3">
    <source>
        <dbReference type="EMBL" id="GLC28991.1"/>
    </source>
</evidence>
<evidence type="ECO:0000256" key="1">
    <source>
        <dbReference type="SAM" id="MobiDB-lite"/>
    </source>
</evidence>
<gene>
    <name evidence="3" type="ORF">bsdE14_04010</name>
</gene>
<proteinExistence type="predicted"/>
<name>A0ABQ5N1D1_9CLOT</name>
<evidence type="ECO:0000313" key="4">
    <source>
        <dbReference type="Proteomes" id="UP001208567"/>
    </source>
</evidence>
<dbReference type="SUPFAM" id="SSF52540">
    <property type="entry name" value="P-loop containing nucleoside triphosphate hydrolases"/>
    <property type="match status" value="1"/>
</dbReference>
<dbReference type="EMBL" id="BRXR01000001">
    <property type="protein sequence ID" value="GLC28991.1"/>
    <property type="molecule type" value="Genomic_DNA"/>
</dbReference>
<sequence length="268" mass="29873">MKEEIDKKLGRMAIFVSSKGGVGKTVISVNVAAALASKGFSTCIIDGSFQFGDVNLALDIQPRYTISDLAQKGEELEEIKISDYLYNHDSGLKVLSAPLKPELADLITPDMIPVICDKLREDNEYLIVDLTTGISEISLNFIEMADLVFIVTDLELSALRNTKTMLKTFEKLNMESKLRVVVNRSDTETLTKASQVPDILETNDIIYVMNNFKVVTKSLNIGIPFVISKPKEKITSDIISISKEFNMDSSQSRRRRKRKSGLMGILAR</sequence>
<dbReference type="InterPro" id="IPR027417">
    <property type="entry name" value="P-loop_NTPase"/>
</dbReference>
<feature type="domain" description="AAA" evidence="2">
    <location>
        <begin position="15"/>
        <end position="176"/>
    </location>
</feature>
<dbReference type="PANTHER" id="PTHR43384:SF13">
    <property type="entry name" value="SLR0110 PROTEIN"/>
    <property type="match status" value="1"/>
</dbReference>
<organism evidence="3 4">
    <name type="scientific">Clostridium omnivorum</name>
    <dbReference type="NCBI Taxonomy" id="1604902"/>
    <lineage>
        <taxon>Bacteria</taxon>
        <taxon>Bacillati</taxon>
        <taxon>Bacillota</taxon>
        <taxon>Clostridia</taxon>
        <taxon>Eubacteriales</taxon>
        <taxon>Clostridiaceae</taxon>
        <taxon>Clostridium</taxon>
    </lineage>
</organism>
<dbReference type="RefSeq" id="WP_264848265.1">
    <property type="nucleotide sequence ID" value="NZ_BRXR01000001.1"/>
</dbReference>
<dbReference type="InterPro" id="IPR050625">
    <property type="entry name" value="ParA/MinD_ATPase"/>
</dbReference>
<feature type="region of interest" description="Disordered" evidence="1">
    <location>
        <begin position="249"/>
        <end position="268"/>
    </location>
</feature>
<dbReference type="Pfam" id="PF13614">
    <property type="entry name" value="AAA_31"/>
    <property type="match status" value="1"/>
</dbReference>
<accession>A0ABQ5N1D1</accession>
<reference evidence="3 4" key="1">
    <citation type="journal article" date="2024" name="Int. J. Syst. Evol. Microbiol.">
        <title>Clostridium omnivorum sp. nov., isolated from anoxic soil under the treatment of reductive soil disinfestation.</title>
        <authorList>
            <person name="Ueki A."/>
            <person name="Tonouchi A."/>
            <person name="Kaku N."/>
            <person name="Honma S."/>
            <person name="Ueki K."/>
        </authorList>
    </citation>
    <scope>NUCLEOTIDE SEQUENCE [LARGE SCALE GENOMIC DNA]</scope>
    <source>
        <strain evidence="3 4">E14</strain>
    </source>
</reference>
<comment type="caution">
    <text evidence="3">The sequence shown here is derived from an EMBL/GenBank/DDBJ whole genome shotgun (WGS) entry which is preliminary data.</text>
</comment>
<dbReference type="InterPro" id="IPR025669">
    <property type="entry name" value="AAA_dom"/>
</dbReference>
<protein>
    <recommendedName>
        <fullName evidence="2">AAA domain-containing protein</fullName>
    </recommendedName>
</protein>
<dbReference type="Proteomes" id="UP001208567">
    <property type="component" value="Unassembled WGS sequence"/>
</dbReference>
<dbReference type="Gene3D" id="3.40.50.300">
    <property type="entry name" value="P-loop containing nucleotide triphosphate hydrolases"/>
    <property type="match status" value="1"/>
</dbReference>